<protein>
    <submittedName>
        <fullName evidence="1">T-complex protein 1 subunit zeta</fullName>
    </submittedName>
</protein>
<dbReference type="EMBL" id="JANBUK010000094">
    <property type="protein sequence ID" value="KAJ2791804.1"/>
    <property type="molecule type" value="Genomic_DNA"/>
</dbReference>
<evidence type="ECO:0000313" key="2">
    <source>
        <dbReference type="Proteomes" id="UP001140066"/>
    </source>
</evidence>
<evidence type="ECO:0000313" key="1">
    <source>
        <dbReference type="EMBL" id="KAJ2791804.1"/>
    </source>
</evidence>
<reference evidence="1" key="1">
    <citation type="submission" date="2022-07" db="EMBL/GenBank/DDBJ databases">
        <title>Phylogenomic reconstructions and comparative analyses of Kickxellomycotina fungi.</title>
        <authorList>
            <person name="Reynolds N.K."/>
            <person name="Stajich J.E."/>
            <person name="Barry K."/>
            <person name="Grigoriev I.V."/>
            <person name="Crous P."/>
            <person name="Smith M.E."/>
        </authorList>
    </citation>
    <scope>NUCLEOTIDE SEQUENCE</scope>
    <source>
        <strain evidence="1">BCRC 34191</strain>
    </source>
</reference>
<dbReference type="Proteomes" id="UP001140066">
    <property type="component" value="Unassembled WGS sequence"/>
</dbReference>
<organism evidence="1 2">
    <name type="scientific">Coemansia linderi</name>
    <dbReference type="NCBI Taxonomy" id="2663919"/>
    <lineage>
        <taxon>Eukaryota</taxon>
        <taxon>Fungi</taxon>
        <taxon>Fungi incertae sedis</taxon>
        <taxon>Zoopagomycota</taxon>
        <taxon>Kickxellomycotina</taxon>
        <taxon>Kickxellomycetes</taxon>
        <taxon>Kickxellales</taxon>
        <taxon>Kickxellaceae</taxon>
        <taxon>Coemansia</taxon>
    </lineage>
</organism>
<sequence length="823" mass="89043">MSSAAVKLANPNAEVLRRGDALAMNIQSARGLQNVLRSNLSPRGTLKLLVDGANQLTLTKDGKVLLSQMQITNPVAVMIARAATAQDDVAGDGTTGLVLLVGELLKQAAAYVEEGVHPRVITDGFDAAKAEALKFLDSFKTTKEMDRELLTSVARTALRTKLAESVATQVTEAVVDAVLAVAEPEKPIDLFMVEIMKMQHQTATDSRLVKGLVLDHGARHPDMPKKLTNCFVLTLNVSLEYEKTEVNSSFFYSSAEQRDKLIESERRFVDDKLRKIVDLKNTVCSGPNKDCGFVLINQKGIDPLSLDVLAKHGIFALRRAKRRNMERLQLCCGGVAQNSVDDLTPKVLGRAGRVYEHVLGENKYTYVEECKDPRSVTILIKGPSAHVLQQTHDAVRDGLRAVKNAIEDGALVAGAGAFQVACRQHLLRPAFLNSVQGKAKMGVRAFAEAMLIIPKTIAANGGYDPMDVLVALEEEMVDGRVVGIDLNTGEALDPVQEGIWDNYRVLRQQLHSCAVIATNLLHVDEVMRAGRASLKAPNPGEEELPSMTMDSLAPLAGPLVPGQGAEDVAMARRAARTYRLGPQLIMPYLYLGGAGNVADEQLRALEITHVLNVAREVSGPLPAGIASRHCMWDHDEPDLERYFAECFAFIDQARFAQRGVLVHCQMGVSRSASLIIAYVMRTMAMGFTPAYEYVRLRAPCISPNLSLIAQLAEYGERLVGAGCFVPPPPPELLLLMPDATLPELTADESSAAGSENSSPMESLDDGSAVADKTAAEVDLLNMPIKQLLVLPPVPATGGGGGVGTVRQTPQRLHVVAHRHFLVP</sequence>
<gene>
    <name evidence="1" type="primary">CCT6</name>
    <name evidence="1" type="ORF">GGI18_000876</name>
</gene>
<proteinExistence type="predicted"/>
<comment type="caution">
    <text evidence="1">The sequence shown here is derived from an EMBL/GenBank/DDBJ whole genome shotgun (WGS) entry which is preliminary data.</text>
</comment>
<keyword evidence="2" id="KW-1185">Reference proteome</keyword>
<name>A0ACC1KM11_9FUNG</name>
<accession>A0ACC1KM11</accession>